<feature type="domain" description="Helicase C-terminal" evidence="4">
    <location>
        <begin position="835"/>
        <end position="994"/>
    </location>
</feature>
<dbReference type="InterPro" id="IPR001650">
    <property type="entry name" value="Helicase_C-like"/>
</dbReference>
<dbReference type="PROSITE" id="PS51192">
    <property type="entry name" value="HELICASE_ATP_BIND_1"/>
    <property type="match status" value="1"/>
</dbReference>
<dbReference type="PANTHER" id="PTHR45629:SF7">
    <property type="entry name" value="DNA EXCISION REPAIR PROTEIN ERCC-6-RELATED"/>
    <property type="match status" value="1"/>
</dbReference>
<dbReference type="EMBL" id="CP002810">
    <property type="protein sequence ID" value="AEG43647.1"/>
    <property type="molecule type" value="Genomic_DNA"/>
</dbReference>
<dbReference type="CDD" id="cd18793">
    <property type="entry name" value="SF2_C_SNF"/>
    <property type="match status" value="1"/>
</dbReference>
<dbReference type="AlphaFoldDB" id="F6FPD4"/>
<organism evidence="6">
    <name type="scientific">Isoptericola variabilis (strain 225)</name>
    <dbReference type="NCBI Taxonomy" id="743718"/>
    <lineage>
        <taxon>Bacteria</taxon>
        <taxon>Bacillati</taxon>
        <taxon>Actinomycetota</taxon>
        <taxon>Actinomycetes</taxon>
        <taxon>Micrococcales</taxon>
        <taxon>Promicromonosporaceae</taxon>
        <taxon>Isoptericola</taxon>
    </lineage>
</organism>
<dbReference type="Pfam" id="PF00271">
    <property type="entry name" value="Helicase_C"/>
    <property type="match status" value="1"/>
</dbReference>
<dbReference type="KEGG" id="iva:Isova_0863"/>
<proteinExistence type="predicted"/>
<dbReference type="Pfam" id="PF00176">
    <property type="entry name" value="SNF2-rel_dom"/>
    <property type="match status" value="1"/>
</dbReference>
<accession>F6FPD4</accession>
<feature type="domain" description="Helicase ATP-binding" evidence="3">
    <location>
        <begin position="498"/>
        <end position="707"/>
    </location>
</feature>
<name>F6FPD4_ISOV2</name>
<evidence type="ECO:0000259" key="4">
    <source>
        <dbReference type="PROSITE" id="PS51194"/>
    </source>
</evidence>
<feature type="region of interest" description="Disordered" evidence="2">
    <location>
        <begin position="1"/>
        <end position="20"/>
    </location>
</feature>
<gene>
    <name evidence="5" type="ordered locus">Isova_0863</name>
</gene>
<dbReference type="Gene3D" id="3.40.50.10810">
    <property type="entry name" value="Tandem AAA-ATPase domain"/>
    <property type="match status" value="1"/>
</dbReference>
<dbReference type="InterPro" id="IPR038718">
    <property type="entry name" value="SNF2-like_sf"/>
</dbReference>
<dbReference type="HOGENOM" id="CLU_000315_21_6_11"/>
<dbReference type="GO" id="GO:0005524">
    <property type="term" value="F:ATP binding"/>
    <property type="evidence" value="ECO:0007669"/>
    <property type="project" value="InterPro"/>
</dbReference>
<dbReference type="RefSeq" id="WP_013838039.1">
    <property type="nucleotide sequence ID" value="NC_015588.1"/>
</dbReference>
<dbReference type="Gene3D" id="3.40.50.300">
    <property type="entry name" value="P-loop containing nucleotide triphosphate hydrolases"/>
    <property type="match status" value="1"/>
</dbReference>
<dbReference type="eggNOG" id="COG0553">
    <property type="taxonomic scope" value="Bacteria"/>
</dbReference>
<evidence type="ECO:0000313" key="5">
    <source>
        <dbReference type="EMBL" id="AEG43647.1"/>
    </source>
</evidence>
<dbReference type="InterPro" id="IPR027417">
    <property type="entry name" value="P-loop_NTPase"/>
</dbReference>
<reference evidence="5 6" key="1">
    <citation type="submission" date="2011-05" db="EMBL/GenBank/DDBJ databases">
        <title>Complete sequence of Isoptericola variabilis 225.</title>
        <authorList>
            <consortium name="US DOE Joint Genome Institute"/>
            <person name="Lucas S."/>
            <person name="Han J."/>
            <person name="Lapidus A."/>
            <person name="Cheng J.-F."/>
            <person name="Goodwin L."/>
            <person name="Pitluck S."/>
            <person name="Peters L."/>
            <person name="Mikhailova N."/>
            <person name="Zeytun A."/>
            <person name="Han C."/>
            <person name="Tapia R."/>
            <person name="Land M."/>
            <person name="Hauser L."/>
            <person name="Kyrpides N."/>
            <person name="Ivanova N."/>
            <person name="Pagani I."/>
            <person name="Siebers A."/>
            <person name="Allgaier M."/>
            <person name="Thelen M."/>
            <person name="Hugenholtz P."/>
            <person name="Gladden J."/>
            <person name="Woyke T."/>
        </authorList>
    </citation>
    <scope>NUCLEOTIDE SEQUENCE [LARGE SCALE GENOMIC DNA]</scope>
    <source>
        <strain evidence="6">225</strain>
    </source>
</reference>
<evidence type="ECO:0000259" key="3">
    <source>
        <dbReference type="PROSITE" id="PS51192"/>
    </source>
</evidence>
<evidence type="ECO:0000313" key="6">
    <source>
        <dbReference type="Proteomes" id="UP000009236"/>
    </source>
</evidence>
<evidence type="ECO:0000256" key="1">
    <source>
        <dbReference type="ARBA" id="ARBA00022801"/>
    </source>
</evidence>
<keyword evidence="6" id="KW-1185">Reference proteome</keyword>
<dbReference type="SUPFAM" id="SSF52540">
    <property type="entry name" value="P-loop containing nucleoside triphosphate hydrolases"/>
    <property type="match status" value="2"/>
</dbReference>
<evidence type="ECO:0000256" key="2">
    <source>
        <dbReference type="SAM" id="MobiDB-lite"/>
    </source>
</evidence>
<sequence>MKLRDLLRKTPMRPDVAGEPPRLFDVAHGETTTFTTTPETFAELLAGTGTRSIQEQFLVLETLADEGRARPAEDGFEVTAEELARLSDDEAQLLRLPGRFTGHLEAAFRSTTTRPDFAVDLSLRTGRYPEPFRRTGAVVTLGLAQHAETYRLSPPALRALRAVEAHQRLSPAARTEARNMRVVAELQAAQRMAASQDPSTNDPHFDLDLRHFEQFTTRVPERVGVVVEPQDDGSLAIMPDVGVAPADLRQRWHQLPVDEDADGGVLRVGKELVLLDRERLAGVREVRRRPRIPKEQVREFLGAPGAFFDPDLVDVELRFSWLVAGLGRLAPVTFAQAADAGPEWISKEHGLTAPEVLAERPRTVSEHEEIEHTVAEAWERGEDVIPLGEDIVDISNRSRVEEALAVSRERVTRLGLEDAEDDVTDLVSAEEPSGPQVRVGWMLDDAEDLSERLRQAADNAALQRPVDYASLCRTPYPHQVEGIEWMARLMQASLDGADDDPARVRGALLADDMGLGKTFMTLAALAEAQRAERARTGSARPTLAVMPVALLENWLDELEATFGSFTGPFDDVVVLQGEGLAHYRTGRGRETAVNEDHLDHDGMVRRDVLPDLMRLRVGERFGDARLDRPGTLVLTTYDTIGRYQVSLAQVDWGTVVFDEAQALKNPDILRTRAAKALRARFKLLATGTPVENSLRDFWSLLDAAQPGLLGSWAQFRERWDAPMREATGERHAELGRALRAAVGPFMLRRVKEDHLDDLPPKILHTGEHARMMPPAQVQAYDDEIARYRAKAGTNGAMLGALQRLAQVSLHPGLVQDEVLADGVGAVDLSARTKVTVREILDGVRAAGEKAIVFASTKRMQRALALWLRDLYDVPVDIVNGDTPATGSEDSRVRRIRRFEQRPGFGVIIMSPLAVGVGLTVVGANHAIHLERHWNPAKEAQATDRVYRIGQTRPVHVYHPMAIHPDTGSFDVNLDRLLRSKIALKDAVVVPEAVTEDEVARAMGLA</sequence>
<dbReference type="STRING" id="743718.Isova_0863"/>
<dbReference type="PANTHER" id="PTHR45629">
    <property type="entry name" value="SNF2/RAD54 FAMILY MEMBER"/>
    <property type="match status" value="1"/>
</dbReference>
<dbReference type="InterPro" id="IPR000330">
    <property type="entry name" value="SNF2_N"/>
</dbReference>
<dbReference type="InterPro" id="IPR014001">
    <property type="entry name" value="Helicase_ATP-bd"/>
</dbReference>
<keyword evidence="1" id="KW-0378">Hydrolase</keyword>
<dbReference type="SMART" id="SM00490">
    <property type="entry name" value="HELICc"/>
    <property type="match status" value="1"/>
</dbReference>
<dbReference type="SMART" id="SM00487">
    <property type="entry name" value="DEXDc"/>
    <property type="match status" value="1"/>
</dbReference>
<dbReference type="Proteomes" id="UP000009236">
    <property type="component" value="Chromosome"/>
</dbReference>
<dbReference type="InterPro" id="IPR050496">
    <property type="entry name" value="SNF2_RAD54_helicase_repair"/>
</dbReference>
<dbReference type="InterPro" id="IPR049730">
    <property type="entry name" value="SNF2/RAD54-like_C"/>
</dbReference>
<protein>
    <submittedName>
        <fullName evidence="5">SNF2-related protein</fullName>
    </submittedName>
</protein>
<dbReference type="GO" id="GO:0016787">
    <property type="term" value="F:hydrolase activity"/>
    <property type="evidence" value="ECO:0007669"/>
    <property type="project" value="UniProtKB-KW"/>
</dbReference>
<dbReference type="PROSITE" id="PS51194">
    <property type="entry name" value="HELICASE_CTER"/>
    <property type="match status" value="1"/>
</dbReference>